<evidence type="ECO:0000313" key="2">
    <source>
        <dbReference type="Proteomes" id="UP000203191"/>
    </source>
</evidence>
<dbReference type="EMBL" id="AB775549">
    <property type="protein sequence ID" value="BAO20674.1"/>
    <property type="molecule type" value="Genomic_DNA"/>
</dbReference>
<evidence type="ECO:0000313" key="1">
    <source>
        <dbReference type="EMBL" id="BAO20674.1"/>
    </source>
</evidence>
<protein>
    <submittedName>
        <fullName evidence="1">Uncharacterized protein</fullName>
    </submittedName>
</protein>
<keyword evidence="2" id="KW-1185">Reference proteome</keyword>
<reference evidence="1 2" key="1">
    <citation type="journal article" date="2015" name="J Appl Environ Microbiol">
        <title>Complete Genome Sequence Analysis of Two Pseudomonas plecoglossicida Phages, Potential Therapeutic Agents.</title>
        <authorList>
            <person name="Kawato Y."/>
            <person name="Yasuike M."/>
            <person name="Nakamura Y."/>
            <person name="Shigenobu Y."/>
            <person name="Fujiwara A."/>
            <person name="Sano M."/>
            <person name="Nakai T."/>
        </authorList>
    </citation>
    <scope>NUCLEOTIDE SEQUENCE [LARGE SCALE GENOMIC DNA]</scope>
</reference>
<name>V5YTS4_9CAUD</name>
<organism evidence="1 2">
    <name type="scientific">Pseudomonas phage PPpW-4</name>
    <dbReference type="NCBI Taxonomy" id="1279083"/>
    <lineage>
        <taxon>Viruses</taxon>
        <taxon>Duplodnaviria</taxon>
        <taxon>Heunggongvirae</taxon>
        <taxon>Uroviricota</taxon>
        <taxon>Caudoviricetes</taxon>
        <taxon>Autographivirales</taxon>
        <taxon>Autotranscriptaviridae</taxon>
        <taxon>Studiervirinae</taxon>
        <taxon>Phutvirus</taxon>
        <taxon>Phutvirus PPpW4</taxon>
    </lineage>
</organism>
<accession>V5YTS4</accession>
<sequence length="91" mass="9846">MISQHYKPRKPGILDTQISCAKIDALHATYAASRESKVAVMVLLYGGTPKGHKGFTAALLARNVNPLDCHAIAHAYTEHGASIADFEELDQ</sequence>
<dbReference type="KEGG" id="vg:17824999"/>
<dbReference type="GeneID" id="17824999"/>
<dbReference type="Proteomes" id="UP000203191">
    <property type="component" value="Segment"/>
</dbReference>
<proteinExistence type="predicted"/>
<dbReference type="RefSeq" id="YP_008873134.1">
    <property type="nucleotide sequence ID" value="NC_023005.1"/>
</dbReference>